<dbReference type="Gene3D" id="1.10.1380.10">
    <property type="entry name" value="Neutral endopeptidase , domain2"/>
    <property type="match status" value="1"/>
</dbReference>
<comment type="similarity">
    <text evidence="3">Belongs to the peptidase M13 family.</text>
</comment>
<evidence type="ECO:0000256" key="3">
    <source>
        <dbReference type="ARBA" id="ARBA00007357"/>
    </source>
</evidence>
<evidence type="ECO:0000256" key="4">
    <source>
        <dbReference type="ARBA" id="ARBA00022670"/>
    </source>
</evidence>
<dbReference type="Proteomes" id="UP000037069">
    <property type="component" value="Unassembled WGS sequence"/>
</dbReference>
<dbReference type="AlphaFoldDB" id="A0A0L0CIW0"/>
<evidence type="ECO:0000256" key="7">
    <source>
        <dbReference type="ARBA" id="ARBA00022833"/>
    </source>
</evidence>
<evidence type="ECO:0000259" key="11">
    <source>
        <dbReference type="Pfam" id="PF05649"/>
    </source>
</evidence>
<dbReference type="EMBL" id="JRES01000338">
    <property type="protein sequence ID" value="KNC32157.1"/>
    <property type="molecule type" value="Genomic_DNA"/>
</dbReference>
<evidence type="ECO:0000256" key="2">
    <source>
        <dbReference type="ARBA" id="ARBA00004401"/>
    </source>
</evidence>
<keyword evidence="8" id="KW-0482">Metalloprotease</keyword>
<keyword evidence="9" id="KW-0732">Signal</keyword>
<protein>
    <recommendedName>
        <fullName evidence="14">Membrane metallo-endopeptidase-like 1</fullName>
    </recommendedName>
</protein>
<dbReference type="GO" id="GO:0016485">
    <property type="term" value="P:protein processing"/>
    <property type="evidence" value="ECO:0007669"/>
    <property type="project" value="TreeGrafter"/>
</dbReference>
<gene>
    <name evidence="12" type="ORF">FF38_03491</name>
</gene>
<keyword evidence="7" id="KW-0862">Zinc</keyword>
<dbReference type="InterPro" id="IPR024079">
    <property type="entry name" value="MetalloPept_cat_dom_sf"/>
</dbReference>
<dbReference type="InterPro" id="IPR008753">
    <property type="entry name" value="Peptidase_M13_N"/>
</dbReference>
<dbReference type="Pfam" id="PF01431">
    <property type="entry name" value="Peptidase_M13"/>
    <property type="match status" value="1"/>
</dbReference>
<dbReference type="OMA" id="WKNVKQE"/>
<dbReference type="InterPro" id="IPR000718">
    <property type="entry name" value="Peptidase_M13"/>
</dbReference>
<evidence type="ECO:0000313" key="13">
    <source>
        <dbReference type="Proteomes" id="UP000037069"/>
    </source>
</evidence>
<evidence type="ECO:0000313" key="12">
    <source>
        <dbReference type="EMBL" id="KNC32157.1"/>
    </source>
</evidence>
<comment type="caution">
    <text evidence="12">The sequence shown here is derived from an EMBL/GenBank/DDBJ whole genome shotgun (WGS) entry which is preliminary data.</text>
</comment>
<dbReference type="Pfam" id="PF05649">
    <property type="entry name" value="Peptidase_M13_N"/>
    <property type="match status" value="1"/>
</dbReference>
<dbReference type="PROSITE" id="PS51885">
    <property type="entry name" value="NEPRILYSIN"/>
    <property type="match status" value="1"/>
</dbReference>
<accession>A0A0L0CIW0</accession>
<evidence type="ECO:0008006" key="14">
    <source>
        <dbReference type="Google" id="ProtNLM"/>
    </source>
</evidence>
<keyword evidence="4" id="KW-0645">Protease</keyword>
<feature type="chain" id="PRO_5005536464" description="Membrane metallo-endopeptidase-like 1" evidence="9">
    <location>
        <begin position="27"/>
        <end position="743"/>
    </location>
</feature>
<feature type="signal peptide" evidence="9">
    <location>
        <begin position="1"/>
        <end position="26"/>
    </location>
</feature>
<comment type="subcellular location">
    <subcellularLocation>
        <location evidence="2">Cell membrane</location>
        <topology evidence="2">Single-pass type II membrane protein</topology>
    </subcellularLocation>
</comment>
<sequence length="743" mass="86420">MKMIKRNNLFLYVSIVLVTTLNLCLSKPTTSAGLIDNNDTEMNGISETIVNELVHILDDNNAENTISSKDSDYRSIYAAQMMTYMNRSVYPCDDFYEYACGNWKNVIEERQATNKRNNILDITYKLADIVEDLLQRPHINDVAPEYAEEFELAKKFFSNCMAAQLHPMQASTEYLAILKEIGGFPAMEPDWNPDNFQWLNMSAHLSNYGIKNFVNEAVLPEYPFPPYFKLPEFGFDIELHYDTIENTSSNAYIENDKRMREILSVYGVEEPRIDSIVNQTFDFLKELLKTKELFNDDDFECAFLSNLMEESEITALREKWRTYNEIAWMGKHWDNFTEELEECCTPCSYLYDKIFTICEEHKEAAANYLSLKFLYHMDARINDTKFQKEFCVLSLKSSMKYFFDHLYMKLYFNDELQEEVSALIKEIRQSLRLVLQEANWLDETTRKAALLKESTIAEYIGRYEDKNVTKLLIEELKNLKFVNGSYEANNLNLRKFKQYMTRFNGLNFEKLDNTTKPLDLLVGMQVNSFYYNLDNSIYVMAGTLLPPVYNKAWPNSLKFGTLGYLIGHEFTHGFDTVGANYDEAGQANYWWSSKSGKVFKERSKCYVDHYQSYLIPEINRNVNGNLTNDENIADGGGLREALMAYRRYVKNVTKDLETISAVYKEEQMPGLDLSPEQLFFLGFAQLWCASYKEADYWEELTNEHTIDKYRVLGAVSNNADFAKAYNCPVGSKMNPSSDKCQVW</sequence>
<feature type="domain" description="Peptidase M13 C-terminal" evidence="10">
    <location>
        <begin position="527"/>
        <end position="738"/>
    </location>
</feature>
<evidence type="ECO:0000256" key="5">
    <source>
        <dbReference type="ARBA" id="ARBA00022723"/>
    </source>
</evidence>
<dbReference type="CDD" id="cd08662">
    <property type="entry name" value="M13"/>
    <property type="match status" value="1"/>
</dbReference>
<dbReference type="PANTHER" id="PTHR11733:SF241">
    <property type="entry name" value="GH26575P-RELATED"/>
    <property type="match status" value="1"/>
</dbReference>
<evidence type="ECO:0000256" key="8">
    <source>
        <dbReference type="ARBA" id="ARBA00023049"/>
    </source>
</evidence>
<proteinExistence type="inferred from homology"/>
<dbReference type="GO" id="GO:0005886">
    <property type="term" value="C:plasma membrane"/>
    <property type="evidence" value="ECO:0007669"/>
    <property type="project" value="UniProtKB-SubCell"/>
</dbReference>
<evidence type="ECO:0000256" key="9">
    <source>
        <dbReference type="SAM" id="SignalP"/>
    </source>
</evidence>
<dbReference type="GO" id="GO:0046872">
    <property type="term" value="F:metal ion binding"/>
    <property type="evidence" value="ECO:0007669"/>
    <property type="project" value="UniProtKB-KW"/>
</dbReference>
<dbReference type="InterPro" id="IPR042089">
    <property type="entry name" value="Peptidase_M13_dom_2"/>
</dbReference>
<evidence type="ECO:0000256" key="6">
    <source>
        <dbReference type="ARBA" id="ARBA00022801"/>
    </source>
</evidence>
<dbReference type="SUPFAM" id="SSF55486">
    <property type="entry name" value="Metalloproteases ('zincins'), catalytic domain"/>
    <property type="match status" value="1"/>
</dbReference>
<dbReference type="GO" id="GO:0004222">
    <property type="term" value="F:metalloendopeptidase activity"/>
    <property type="evidence" value="ECO:0007669"/>
    <property type="project" value="InterPro"/>
</dbReference>
<feature type="domain" description="Peptidase M13 N-terminal" evidence="11">
    <location>
        <begin position="91"/>
        <end position="463"/>
    </location>
</feature>
<dbReference type="Gene3D" id="3.40.390.10">
    <property type="entry name" value="Collagenase (Catalytic Domain)"/>
    <property type="match status" value="1"/>
</dbReference>
<organism evidence="12 13">
    <name type="scientific">Lucilia cuprina</name>
    <name type="common">Green bottle fly</name>
    <name type="synonym">Australian sheep blowfly</name>
    <dbReference type="NCBI Taxonomy" id="7375"/>
    <lineage>
        <taxon>Eukaryota</taxon>
        <taxon>Metazoa</taxon>
        <taxon>Ecdysozoa</taxon>
        <taxon>Arthropoda</taxon>
        <taxon>Hexapoda</taxon>
        <taxon>Insecta</taxon>
        <taxon>Pterygota</taxon>
        <taxon>Neoptera</taxon>
        <taxon>Endopterygota</taxon>
        <taxon>Diptera</taxon>
        <taxon>Brachycera</taxon>
        <taxon>Muscomorpha</taxon>
        <taxon>Oestroidea</taxon>
        <taxon>Calliphoridae</taxon>
        <taxon>Luciliinae</taxon>
        <taxon>Lucilia</taxon>
    </lineage>
</organism>
<keyword evidence="5" id="KW-0479">Metal-binding</keyword>
<keyword evidence="13" id="KW-1185">Reference proteome</keyword>
<evidence type="ECO:0000256" key="1">
    <source>
        <dbReference type="ARBA" id="ARBA00001947"/>
    </source>
</evidence>
<dbReference type="OrthoDB" id="6475849at2759"/>
<keyword evidence="6" id="KW-0378">Hydrolase</keyword>
<evidence type="ECO:0000259" key="10">
    <source>
        <dbReference type="Pfam" id="PF01431"/>
    </source>
</evidence>
<dbReference type="InterPro" id="IPR018497">
    <property type="entry name" value="Peptidase_M13_C"/>
</dbReference>
<reference evidence="12 13" key="1">
    <citation type="journal article" date="2015" name="Nat. Commun.">
        <title>Lucilia cuprina genome unlocks parasitic fly biology to underpin future interventions.</title>
        <authorList>
            <person name="Anstead C.A."/>
            <person name="Korhonen P.K."/>
            <person name="Young N.D."/>
            <person name="Hall R.S."/>
            <person name="Jex A.R."/>
            <person name="Murali S.C."/>
            <person name="Hughes D.S."/>
            <person name="Lee S.F."/>
            <person name="Perry T."/>
            <person name="Stroehlein A.J."/>
            <person name="Ansell B.R."/>
            <person name="Breugelmans B."/>
            <person name="Hofmann A."/>
            <person name="Qu J."/>
            <person name="Dugan S."/>
            <person name="Lee S.L."/>
            <person name="Chao H."/>
            <person name="Dinh H."/>
            <person name="Han Y."/>
            <person name="Doddapaneni H.V."/>
            <person name="Worley K.C."/>
            <person name="Muzny D.M."/>
            <person name="Ioannidis P."/>
            <person name="Waterhouse R.M."/>
            <person name="Zdobnov E.M."/>
            <person name="James P.J."/>
            <person name="Bagnall N.H."/>
            <person name="Kotze A.C."/>
            <person name="Gibbs R.A."/>
            <person name="Richards S."/>
            <person name="Batterham P."/>
            <person name="Gasser R.B."/>
        </authorList>
    </citation>
    <scope>NUCLEOTIDE SEQUENCE [LARGE SCALE GENOMIC DNA]</scope>
    <source>
        <strain evidence="12 13">LS</strain>
        <tissue evidence="12">Full body</tissue>
    </source>
</reference>
<dbReference type="PANTHER" id="PTHR11733">
    <property type="entry name" value="ZINC METALLOPROTEASE FAMILY M13 NEPRILYSIN-RELATED"/>
    <property type="match status" value="1"/>
</dbReference>
<name>A0A0L0CIW0_LUCCU</name>
<dbReference type="PRINTS" id="PR00786">
    <property type="entry name" value="NEPRILYSIN"/>
</dbReference>
<comment type="cofactor">
    <cofactor evidence="1">
        <name>Zn(2+)</name>
        <dbReference type="ChEBI" id="CHEBI:29105"/>
    </cofactor>
</comment>